<organism evidence="1 2">
    <name type="scientific">Diploscapter pachys</name>
    <dbReference type="NCBI Taxonomy" id="2018661"/>
    <lineage>
        <taxon>Eukaryota</taxon>
        <taxon>Metazoa</taxon>
        <taxon>Ecdysozoa</taxon>
        <taxon>Nematoda</taxon>
        <taxon>Chromadorea</taxon>
        <taxon>Rhabditida</taxon>
        <taxon>Rhabditina</taxon>
        <taxon>Rhabditomorpha</taxon>
        <taxon>Rhabditoidea</taxon>
        <taxon>Rhabditidae</taxon>
        <taxon>Diploscapter</taxon>
    </lineage>
</organism>
<proteinExistence type="predicted"/>
<dbReference type="Proteomes" id="UP000218231">
    <property type="component" value="Unassembled WGS sequence"/>
</dbReference>
<protein>
    <submittedName>
        <fullName evidence="1">Uncharacterized protein</fullName>
    </submittedName>
</protein>
<sequence>MPTTGAPSWSRVSSSLMSKATTRCGWCSTSVTKPCALGRISNARPNNARRLASVTTSATGPWLCTAPCFMATMWSE</sequence>
<evidence type="ECO:0000313" key="1">
    <source>
        <dbReference type="EMBL" id="PAV70867.1"/>
    </source>
</evidence>
<accession>A0A2A2KAA2</accession>
<comment type="caution">
    <text evidence="1">The sequence shown here is derived from an EMBL/GenBank/DDBJ whole genome shotgun (WGS) entry which is preliminary data.</text>
</comment>
<name>A0A2A2KAA2_9BILA</name>
<reference evidence="1 2" key="1">
    <citation type="journal article" date="2017" name="Curr. Biol.">
        <title>Genome architecture and evolution of a unichromosomal asexual nematode.</title>
        <authorList>
            <person name="Fradin H."/>
            <person name="Zegar C."/>
            <person name="Gutwein M."/>
            <person name="Lucas J."/>
            <person name="Kovtun M."/>
            <person name="Corcoran D."/>
            <person name="Baugh L.R."/>
            <person name="Kiontke K."/>
            <person name="Gunsalus K."/>
            <person name="Fitch D.H."/>
            <person name="Piano F."/>
        </authorList>
    </citation>
    <scope>NUCLEOTIDE SEQUENCE [LARGE SCALE GENOMIC DNA]</scope>
    <source>
        <strain evidence="1">PF1309</strain>
    </source>
</reference>
<keyword evidence="2" id="KW-1185">Reference proteome</keyword>
<dbReference type="AlphaFoldDB" id="A0A2A2KAA2"/>
<evidence type="ECO:0000313" key="2">
    <source>
        <dbReference type="Proteomes" id="UP000218231"/>
    </source>
</evidence>
<dbReference type="EMBL" id="LIAE01009181">
    <property type="protein sequence ID" value="PAV70867.1"/>
    <property type="molecule type" value="Genomic_DNA"/>
</dbReference>
<gene>
    <name evidence="1" type="ORF">WR25_15305</name>
</gene>